<keyword evidence="2" id="KW-1133">Transmembrane helix</keyword>
<dbReference type="CDD" id="cd03402">
    <property type="entry name" value="SPFH_like_u2"/>
    <property type="match status" value="1"/>
</dbReference>
<comment type="caution">
    <text evidence="4">The sequence shown here is derived from an EMBL/GenBank/DDBJ whole genome shotgun (WGS) entry which is preliminary data.</text>
</comment>
<reference evidence="4 5" key="1">
    <citation type="submission" date="2016-12" db="EMBL/GenBank/DDBJ databases">
        <title>Trade-off between light-utilization and light-protection in marine flavobacteria.</title>
        <authorList>
            <person name="Kumagai Y."/>
            <person name="Yoshizawa S."/>
            <person name="Kogure K."/>
            <person name="Iwasaki W."/>
        </authorList>
    </citation>
    <scope>NUCLEOTIDE SEQUENCE [LARGE SCALE GENOMIC DNA]</scope>
    <source>
        <strain evidence="4 5">KCTC 22729</strain>
    </source>
</reference>
<dbReference type="Pfam" id="PF01145">
    <property type="entry name" value="Band_7"/>
    <property type="match status" value="1"/>
</dbReference>
<dbReference type="SMART" id="SM00244">
    <property type="entry name" value="PHB"/>
    <property type="match status" value="1"/>
</dbReference>
<dbReference type="PANTHER" id="PTHR43446">
    <property type="entry name" value="MEMBRANE PROTEIN-RELATED"/>
    <property type="match status" value="1"/>
</dbReference>
<evidence type="ECO:0000259" key="3">
    <source>
        <dbReference type="SMART" id="SM00244"/>
    </source>
</evidence>
<sequence length="286" mass="31856">MKAEKIIKPANGYLMLFVTLLFFAGSIALAIQQRNPLYLLITAISFIGFFGFILVNPNTSQVILLFGKYVGTIKDNGLYWANPFFTKKKISLRASNFDSERLKVNDKLGNPIMISTILVWRVTDTYKAAFDVDNYENFVRVQTDAAVRKLASMYPYDNFADEGHDEDITLRSSVNEVSEALEKEIEERLAIAGIEVLEARIGYLAYAQEIASAMLKRQQATAIVAARHKIVEGAVSMVEMALTELSKKNIVDLDDERKAAMVSNLMVILCGDKEATPVVNAGTLNH</sequence>
<feature type="domain" description="Band 7" evidence="3">
    <location>
        <begin position="50"/>
        <end position="218"/>
    </location>
</feature>
<dbReference type="AlphaFoldDB" id="A0A2S7W990"/>
<feature type="transmembrane region" description="Helical" evidence="2">
    <location>
        <begin position="37"/>
        <end position="55"/>
    </location>
</feature>
<gene>
    <name evidence="4" type="ORF">BTO13_02455</name>
</gene>
<dbReference type="Gene3D" id="3.30.479.30">
    <property type="entry name" value="Band 7 domain"/>
    <property type="match status" value="1"/>
</dbReference>
<dbReference type="InterPro" id="IPR036013">
    <property type="entry name" value="Band_7/SPFH_dom_sf"/>
</dbReference>
<comment type="subcellular location">
    <subcellularLocation>
        <location evidence="1">Membrane</location>
        <topology evidence="1">Single-pass membrane protein</topology>
    </subcellularLocation>
</comment>
<dbReference type="RefSeq" id="WP_105045352.1">
    <property type="nucleotide sequence ID" value="NZ_CP150662.1"/>
</dbReference>
<dbReference type="SUPFAM" id="SSF117892">
    <property type="entry name" value="Band 7/SPFH domain"/>
    <property type="match status" value="1"/>
</dbReference>
<evidence type="ECO:0000313" key="5">
    <source>
        <dbReference type="Proteomes" id="UP000237608"/>
    </source>
</evidence>
<dbReference type="InterPro" id="IPR001107">
    <property type="entry name" value="Band_7"/>
</dbReference>
<evidence type="ECO:0000313" key="4">
    <source>
        <dbReference type="EMBL" id="PQJ74205.1"/>
    </source>
</evidence>
<evidence type="ECO:0000256" key="2">
    <source>
        <dbReference type="SAM" id="Phobius"/>
    </source>
</evidence>
<dbReference type="GO" id="GO:0016020">
    <property type="term" value="C:membrane"/>
    <property type="evidence" value="ECO:0007669"/>
    <property type="project" value="UniProtKB-SubCell"/>
</dbReference>
<dbReference type="PANTHER" id="PTHR43446:SF1">
    <property type="entry name" value="BAND 7 DOMAIN-CONTAINING PROTEIN"/>
    <property type="match status" value="1"/>
</dbReference>
<dbReference type="EMBL" id="MSCL01000001">
    <property type="protein sequence ID" value="PQJ74205.1"/>
    <property type="molecule type" value="Genomic_DNA"/>
</dbReference>
<dbReference type="OrthoDB" id="9813479at2"/>
<keyword evidence="5" id="KW-1185">Reference proteome</keyword>
<accession>A0A2S7W990</accession>
<keyword evidence="2" id="KW-0472">Membrane</keyword>
<organism evidence="4 5">
    <name type="scientific">Polaribacter gangjinensis</name>
    <dbReference type="NCBI Taxonomy" id="574710"/>
    <lineage>
        <taxon>Bacteria</taxon>
        <taxon>Pseudomonadati</taxon>
        <taxon>Bacteroidota</taxon>
        <taxon>Flavobacteriia</taxon>
        <taxon>Flavobacteriales</taxon>
        <taxon>Flavobacteriaceae</taxon>
    </lineage>
</organism>
<feature type="transmembrane region" description="Helical" evidence="2">
    <location>
        <begin position="12"/>
        <end position="31"/>
    </location>
</feature>
<keyword evidence="2" id="KW-0812">Transmembrane</keyword>
<protein>
    <recommendedName>
        <fullName evidence="3">Band 7 domain-containing protein</fullName>
    </recommendedName>
</protein>
<proteinExistence type="predicted"/>
<evidence type="ECO:0000256" key="1">
    <source>
        <dbReference type="ARBA" id="ARBA00004167"/>
    </source>
</evidence>
<name>A0A2S7W990_9FLAO</name>
<dbReference type="Proteomes" id="UP000237608">
    <property type="component" value="Unassembled WGS sequence"/>
</dbReference>